<dbReference type="InterPro" id="IPR051542">
    <property type="entry name" value="Hydrogenase_cytochrome"/>
</dbReference>
<dbReference type="STRING" id="1914305.BLW93_02675"/>
<dbReference type="PANTHER" id="PTHR30485:SF1">
    <property type="entry name" value="CYTOCHROME YDHU-RELATED"/>
    <property type="match status" value="1"/>
</dbReference>
<evidence type="ECO:0000256" key="6">
    <source>
        <dbReference type="SAM" id="Phobius"/>
    </source>
</evidence>
<dbReference type="RefSeq" id="WP_076712574.1">
    <property type="nucleotide sequence ID" value="NZ_MOEN01000006.1"/>
</dbReference>
<evidence type="ECO:0000313" key="8">
    <source>
        <dbReference type="EMBL" id="OMH40964.1"/>
    </source>
</evidence>
<dbReference type="SUPFAM" id="SSF81342">
    <property type="entry name" value="Transmembrane di-heme cytochromes"/>
    <property type="match status" value="1"/>
</dbReference>
<feature type="transmembrane region" description="Helical" evidence="6">
    <location>
        <begin position="125"/>
        <end position="147"/>
    </location>
</feature>
<dbReference type="Gene3D" id="1.20.950.20">
    <property type="entry name" value="Transmembrane di-heme cytochromes, Chain C"/>
    <property type="match status" value="1"/>
</dbReference>
<evidence type="ECO:0000259" key="7">
    <source>
        <dbReference type="Pfam" id="PF01292"/>
    </source>
</evidence>
<dbReference type="AlphaFoldDB" id="A0A1R1MMQ1"/>
<feature type="transmembrane region" description="Helical" evidence="6">
    <location>
        <begin position="21"/>
        <end position="41"/>
    </location>
</feature>
<dbReference type="InterPro" id="IPR016174">
    <property type="entry name" value="Di-haem_cyt_TM"/>
</dbReference>
<dbReference type="EMBL" id="MOEN01000006">
    <property type="protein sequence ID" value="OMH40964.1"/>
    <property type="molecule type" value="Genomic_DNA"/>
</dbReference>
<dbReference type="GO" id="GO:0022904">
    <property type="term" value="P:respiratory electron transport chain"/>
    <property type="evidence" value="ECO:0007669"/>
    <property type="project" value="InterPro"/>
</dbReference>
<dbReference type="GO" id="GO:0005886">
    <property type="term" value="C:plasma membrane"/>
    <property type="evidence" value="ECO:0007669"/>
    <property type="project" value="UniProtKB-SubCell"/>
</dbReference>
<keyword evidence="9" id="KW-1185">Reference proteome</keyword>
<dbReference type="PANTHER" id="PTHR30485">
    <property type="entry name" value="NI/FE-HYDROGENASE 1 B-TYPE CYTOCHROME SUBUNIT"/>
    <property type="match status" value="1"/>
</dbReference>
<proteinExistence type="predicted"/>
<keyword evidence="4 6" id="KW-1133">Transmembrane helix</keyword>
<name>A0A1R1MMQ1_9BACT</name>
<evidence type="ECO:0000256" key="2">
    <source>
        <dbReference type="ARBA" id="ARBA00022475"/>
    </source>
</evidence>
<organism evidence="8 9">
    <name type="scientific">Desulfurobacterium indicum</name>
    <dbReference type="NCBI Taxonomy" id="1914305"/>
    <lineage>
        <taxon>Bacteria</taxon>
        <taxon>Pseudomonadati</taxon>
        <taxon>Aquificota</taxon>
        <taxon>Aquificia</taxon>
        <taxon>Desulfurobacteriales</taxon>
        <taxon>Desulfurobacteriaceae</taxon>
        <taxon>Desulfurobacterium</taxon>
    </lineage>
</organism>
<reference evidence="8 9" key="1">
    <citation type="submission" date="2016-10" db="EMBL/GenBank/DDBJ databases">
        <title>Genome sequence of a sulfur-reducing bacterium Desulfurobacterium indicum K6013.</title>
        <authorList>
            <person name="Cao J."/>
            <person name="Shao Z."/>
            <person name="Alain K."/>
            <person name="Jebbar M."/>
        </authorList>
    </citation>
    <scope>NUCLEOTIDE SEQUENCE [LARGE SCALE GENOMIC DNA]</scope>
    <source>
        <strain evidence="8 9">K6013</strain>
    </source>
</reference>
<dbReference type="Pfam" id="PF01292">
    <property type="entry name" value="Ni_hydr_CYTB"/>
    <property type="match status" value="1"/>
</dbReference>
<evidence type="ECO:0000256" key="3">
    <source>
        <dbReference type="ARBA" id="ARBA00022692"/>
    </source>
</evidence>
<evidence type="ECO:0000256" key="4">
    <source>
        <dbReference type="ARBA" id="ARBA00022989"/>
    </source>
</evidence>
<keyword evidence="3 6" id="KW-0812">Transmembrane</keyword>
<feature type="domain" description="Cytochrome b561 bacterial/Ni-hydrogenase" evidence="7">
    <location>
        <begin position="12"/>
        <end position="193"/>
    </location>
</feature>
<sequence>MANDYMNKVLKFPLPNKIFHNVNAVTWYILLITGLIAYFKLASPQTMALMMKIHIYTAVIFTLNFIAFVFITPHRFYMMLDRLFTWDKDTFAWFKNFGGYPRMLGIPFGPEEVAPQGKYNAGQKLSYPMFVFFVAILIVTGWGLFLFKHALGKGLFTVMFYVHVWGSILVSAMATFGHVPLALIHPDDVKAMFRFGPGTVPIEVAAHHNPKWVKNEIVEIDLPKDIPEGHHH</sequence>
<keyword evidence="2" id="KW-1003">Cell membrane</keyword>
<protein>
    <submittedName>
        <fullName evidence="8">Formate dehydrogenase</fullName>
    </submittedName>
</protein>
<feature type="transmembrane region" description="Helical" evidence="6">
    <location>
        <begin position="53"/>
        <end position="72"/>
    </location>
</feature>
<feature type="transmembrane region" description="Helical" evidence="6">
    <location>
        <begin position="159"/>
        <end position="184"/>
    </location>
</feature>
<keyword evidence="5 6" id="KW-0472">Membrane</keyword>
<comment type="caution">
    <text evidence="8">The sequence shown here is derived from an EMBL/GenBank/DDBJ whole genome shotgun (WGS) entry which is preliminary data.</text>
</comment>
<evidence type="ECO:0000313" key="9">
    <source>
        <dbReference type="Proteomes" id="UP000187408"/>
    </source>
</evidence>
<dbReference type="GO" id="GO:0009055">
    <property type="term" value="F:electron transfer activity"/>
    <property type="evidence" value="ECO:0007669"/>
    <property type="project" value="InterPro"/>
</dbReference>
<dbReference type="GO" id="GO:0020037">
    <property type="term" value="F:heme binding"/>
    <property type="evidence" value="ECO:0007669"/>
    <property type="project" value="TreeGrafter"/>
</dbReference>
<dbReference type="InterPro" id="IPR011577">
    <property type="entry name" value="Cyt_b561_bac/Ni-Hgenase"/>
</dbReference>
<evidence type="ECO:0000256" key="5">
    <source>
        <dbReference type="ARBA" id="ARBA00023136"/>
    </source>
</evidence>
<accession>A0A1R1MMQ1</accession>
<evidence type="ECO:0000256" key="1">
    <source>
        <dbReference type="ARBA" id="ARBA00004651"/>
    </source>
</evidence>
<comment type="subcellular location">
    <subcellularLocation>
        <location evidence="1">Cell membrane</location>
        <topology evidence="1">Multi-pass membrane protein</topology>
    </subcellularLocation>
</comment>
<dbReference type="Proteomes" id="UP000187408">
    <property type="component" value="Unassembled WGS sequence"/>
</dbReference>
<gene>
    <name evidence="8" type="ORF">BLW93_02675</name>
</gene>